<dbReference type="InterPro" id="IPR038213">
    <property type="entry name" value="IFI6/IFI27-like_sf"/>
</dbReference>
<keyword evidence="3" id="KW-1185">Reference proteome</keyword>
<organism evidence="2 3">
    <name type="scientific">Lojkania enalia</name>
    <dbReference type="NCBI Taxonomy" id="147567"/>
    <lineage>
        <taxon>Eukaryota</taxon>
        <taxon>Fungi</taxon>
        <taxon>Dikarya</taxon>
        <taxon>Ascomycota</taxon>
        <taxon>Pezizomycotina</taxon>
        <taxon>Dothideomycetes</taxon>
        <taxon>Pleosporomycetidae</taxon>
        <taxon>Pleosporales</taxon>
        <taxon>Pleosporales incertae sedis</taxon>
        <taxon>Lojkania</taxon>
    </lineage>
</organism>
<evidence type="ECO:0000256" key="1">
    <source>
        <dbReference type="SAM" id="MobiDB-lite"/>
    </source>
</evidence>
<evidence type="ECO:0000313" key="2">
    <source>
        <dbReference type="EMBL" id="KAF2263400.1"/>
    </source>
</evidence>
<dbReference type="Proteomes" id="UP000800093">
    <property type="component" value="Unassembled WGS sequence"/>
</dbReference>
<evidence type="ECO:0000313" key="3">
    <source>
        <dbReference type="Proteomes" id="UP000800093"/>
    </source>
</evidence>
<accession>A0A9P4MZ81</accession>
<dbReference type="EMBL" id="ML986626">
    <property type="protein sequence ID" value="KAF2263400.1"/>
    <property type="molecule type" value="Genomic_DNA"/>
</dbReference>
<proteinExistence type="predicted"/>
<feature type="compositionally biased region" description="Basic and acidic residues" evidence="1">
    <location>
        <begin position="71"/>
        <end position="85"/>
    </location>
</feature>
<dbReference type="AlphaFoldDB" id="A0A9P4MZ81"/>
<reference evidence="3" key="1">
    <citation type="journal article" date="2020" name="Stud. Mycol.">
        <title>101 Dothideomycetes genomes: A test case for predicting lifestyles and emergence of pathogens.</title>
        <authorList>
            <person name="Haridas S."/>
            <person name="Albert R."/>
            <person name="Binder M."/>
            <person name="Bloem J."/>
            <person name="LaButti K."/>
            <person name="Salamov A."/>
            <person name="Andreopoulos B."/>
            <person name="Baker S."/>
            <person name="Barry K."/>
            <person name="Bills G."/>
            <person name="Bluhm B."/>
            <person name="Cannon C."/>
            <person name="Castanera R."/>
            <person name="Culley D."/>
            <person name="Daum C."/>
            <person name="Ezra D."/>
            <person name="Gonzalez J."/>
            <person name="Henrissat B."/>
            <person name="Kuo A."/>
            <person name="Liang C."/>
            <person name="Lipzen A."/>
            <person name="Lutzoni F."/>
            <person name="Magnuson J."/>
            <person name="Mondo S."/>
            <person name="Nolan M."/>
            <person name="Ohm R."/>
            <person name="Pangilinan J."/>
            <person name="Park H.-J."/>
            <person name="Ramirez L."/>
            <person name="Alfaro M."/>
            <person name="Sun H."/>
            <person name="Tritt A."/>
            <person name="Yoshinaga Y."/>
            <person name="Zwiers L.-H."/>
            <person name="Turgeon B."/>
            <person name="Goodwin S."/>
            <person name="Spatafora J."/>
            <person name="Crous P."/>
            <person name="Grigoriev I."/>
        </authorList>
    </citation>
    <scope>NUCLEOTIDE SEQUENCE [LARGE SCALE GENOMIC DNA]</scope>
    <source>
        <strain evidence="3">CBS 304.66</strain>
    </source>
</reference>
<feature type="region of interest" description="Disordered" evidence="1">
    <location>
        <begin position="70"/>
        <end position="104"/>
    </location>
</feature>
<dbReference type="Gene3D" id="6.10.110.10">
    <property type="match status" value="1"/>
</dbReference>
<protein>
    <submittedName>
        <fullName evidence="2">Uncharacterized protein</fullName>
    </submittedName>
</protein>
<comment type="caution">
    <text evidence="2">The sequence shown here is derived from an EMBL/GenBank/DDBJ whole genome shotgun (WGS) entry which is preliminary data.</text>
</comment>
<gene>
    <name evidence="2" type="ORF">CC78DRAFT_581489</name>
</gene>
<feature type="compositionally biased region" description="Gly residues" evidence="1">
    <location>
        <begin position="87"/>
        <end position="103"/>
    </location>
</feature>
<name>A0A9P4MZ81_9PLEO</name>
<dbReference type="OrthoDB" id="440424at2759"/>
<sequence length="166" mass="18017">MAIFLEAIAECLGSSYSAEYETINEKKGLLARDTCTAEEVAQEVALAIMNAGEWWQTTKEKCWMTSWESMDEPKTDRVDAGEDRVSAGGGCKSEAGPKGGARQGIGRRREIEGVALGFGELGPIEGSFAALWQSRYAGYVPSGSLFSFFQRLGMTWQLASPKVDDA</sequence>